<dbReference type="GO" id="GO:0033958">
    <property type="term" value="F:DNA-deoxyinosine glycosylase activity"/>
    <property type="evidence" value="ECO:0007669"/>
    <property type="project" value="UniProtKB-EC"/>
</dbReference>
<evidence type="ECO:0000313" key="2">
    <source>
        <dbReference type="EMBL" id="MFC4657036.1"/>
    </source>
</evidence>
<sequence>MVTGALVHSMAPVLGESPQLLILGSMPGVASLQMQHYYAHPRNLFWPFMADILQFELCEHFAERYEQLTQRGIALWDVLAHCERPGSLDSAIRKESVLCNPITELVQQHPGIQRICVNGGTAWTQLNKHQPQLATLVELIKLPSTSPAHASVSRAEKLAAWRLGMGY</sequence>
<dbReference type="InterPro" id="IPR005122">
    <property type="entry name" value="Uracil-DNA_glycosylase-like"/>
</dbReference>
<keyword evidence="2" id="KW-0326">Glycosidase</keyword>
<gene>
    <name evidence="2" type="ORF">ACFO3I_18645</name>
</gene>
<dbReference type="NCBIfam" id="TIGR04274">
    <property type="entry name" value="hypoxanDNAglyco"/>
    <property type="match status" value="1"/>
</dbReference>
<organism evidence="2 3">
    <name type="scientific">Rheinheimera marina</name>
    <dbReference type="NCBI Taxonomy" id="1774958"/>
    <lineage>
        <taxon>Bacteria</taxon>
        <taxon>Pseudomonadati</taxon>
        <taxon>Pseudomonadota</taxon>
        <taxon>Gammaproteobacteria</taxon>
        <taxon>Chromatiales</taxon>
        <taxon>Chromatiaceae</taxon>
        <taxon>Rheinheimera</taxon>
    </lineage>
</organism>
<name>A0ABV9JRX4_9GAMM</name>
<dbReference type="InterPro" id="IPR026353">
    <property type="entry name" value="Hypoxan-DNA_Glyclase"/>
</dbReference>
<dbReference type="RefSeq" id="WP_377336678.1">
    <property type="nucleotide sequence ID" value="NZ_JBHSGB010000020.1"/>
</dbReference>
<keyword evidence="2" id="KW-0378">Hydrolase</keyword>
<dbReference type="EMBL" id="JBHSGB010000020">
    <property type="protein sequence ID" value="MFC4657036.1"/>
    <property type="molecule type" value="Genomic_DNA"/>
</dbReference>
<evidence type="ECO:0000313" key="3">
    <source>
        <dbReference type="Proteomes" id="UP001595962"/>
    </source>
</evidence>
<dbReference type="CDD" id="cd10032">
    <property type="entry name" value="UDG-F6_HDG"/>
    <property type="match status" value="1"/>
</dbReference>
<comment type="caution">
    <text evidence="2">The sequence shown here is derived from an EMBL/GenBank/DDBJ whole genome shotgun (WGS) entry which is preliminary data.</text>
</comment>
<dbReference type="InterPro" id="IPR036895">
    <property type="entry name" value="Uracil-DNA_glycosylase-like_sf"/>
</dbReference>
<protein>
    <submittedName>
        <fullName evidence="2">DNA-deoxyinosine glycosylase</fullName>
        <ecNumber evidence="2">3.2.2.15</ecNumber>
    </submittedName>
</protein>
<evidence type="ECO:0000259" key="1">
    <source>
        <dbReference type="SMART" id="SM00986"/>
    </source>
</evidence>
<dbReference type="SMART" id="SM00986">
    <property type="entry name" value="UDG"/>
    <property type="match status" value="1"/>
</dbReference>
<keyword evidence="3" id="KW-1185">Reference proteome</keyword>
<dbReference type="SMART" id="SM00987">
    <property type="entry name" value="UreE_C"/>
    <property type="match status" value="1"/>
</dbReference>
<feature type="domain" description="Uracil-DNA glycosylase-like" evidence="1">
    <location>
        <begin position="11"/>
        <end position="162"/>
    </location>
</feature>
<dbReference type="Gene3D" id="3.40.470.10">
    <property type="entry name" value="Uracil-DNA glycosylase-like domain"/>
    <property type="match status" value="1"/>
</dbReference>
<dbReference type="Proteomes" id="UP001595962">
    <property type="component" value="Unassembled WGS sequence"/>
</dbReference>
<accession>A0ABV9JRX4</accession>
<dbReference type="EC" id="3.2.2.15" evidence="2"/>
<reference evidence="3" key="1">
    <citation type="journal article" date="2019" name="Int. J. Syst. Evol. Microbiol.">
        <title>The Global Catalogue of Microorganisms (GCM) 10K type strain sequencing project: providing services to taxonomists for standard genome sequencing and annotation.</title>
        <authorList>
            <consortium name="The Broad Institute Genomics Platform"/>
            <consortium name="The Broad Institute Genome Sequencing Center for Infectious Disease"/>
            <person name="Wu L."/>
            <person name="Ma J."/>
        </authorList>
    </citation>
    <scope>NUCLEOTIDE SEQUENCE [LARGE SCALE GENOMIC DNA]</scope>
    <source>
        <strain evidence="3">DT28</strain>
    </source>
</reference>
<dbReference type="SUPFAM" id="SSF52141">
    <property type="entry name" value="Uracil-DNA glycosylase-like"/>
    <property type="match status" value="1"/>
</dbReference>
<dbReference type="Pfam" id="PF03167">
    <property type="entry name" value="UDG"/>
    <property type="match status" value="1"/>
</dbReference>
<proteinExistence type="predicted"/>